<feature type="compositionally biased region" description="Polar residues" evidence="1">
    <location>
        <begin position="55"/>
        <end position="64"/>
    </location>
</feature>
<gene>
    <name evidence="2" type="ORF">CC117_00970</name>
</gene>
<dbReference type="EMBL" id="MBLM01000002">
    <property type="protein sequence ID" value="OHV46253.1"/>
    <property type="molecule type" value="Genomic_DNA"/>
</dbReference>
<feature type="compositionally biased region" description="Basic and acidic residues" evidence="1">
    <location>
        <begin position="34"/>
        <end position="48"/>
    </location>
</feature>
<accession>A0A1S1RHM5</accession>
<reference evidence="3" key="1">
    <citation type="submission" date="2016-07" db="EMBL/GenBank/DDBJ databases">
        <title>Sequence Frankia sp. strain CcI1.17.</title>
        <authorList>
            <person name="Ghodhbane-Gtari F."/>
            <person name="Swanson E."/>
            <person name="Gueddou A."/>
            <person name="Morris K."/>
            <person name="Hezbri K."/>
            <person name="Ktari A."/>
            <person name="Nouioui I."/>
            <person name="Abebe-Akele F."/>
            <person name="Simpson S."/>
            <person name="Thomas K."/>
            <person name="Gtari M."/>
            <person name="Tisa L.S."/>
            <person name="Hurst S."/>
        </authorList>
    </citation>
    <scope>NUCLEOTIDE SEQUENCE [LARGE SCALE GENOMIC DNA]</scope>
    <source>
        <strain evidence="3">Cc1.17</strain>
    </source>
</reference>
<sequence length="64" mass="7338">MKKIPTPRTRINEITCWTDPLVGDAGSPRTASRTGRDRQDERIDEQIHFLDPVQSGENSTQRCR</sequence>
<organism evidence="2 3">
    <name type="scientific">Parafrankia colletiae</name>
    <dbReference type="NCBI Taxonomy" id="573497"/>
    <lineage>
        <taxon>Bacteria</taxon>
        <taxon>Bacillati</taxon>
        <taxon>Actinomycetota</taxon>
        <taxon>Actinomycetes</taxon>
        <taxon>Frankiales</taxon>
        <taxon>Frankiaceae</taxon>
        <taxon>Parafrankia</taxon>
    </lineage>
</organism>
<protein>
    <submittedName>
        <fullName evidence="2">Uncharacterized protein</fullName>
    </submittedName>
</protein>
<evidence type="ECO:0000313" key="3">
    <source>
        <dbReference type="Proteomes" id="UP000179627"/>
    </source>
</evidence>
<comment type="caution">
    <text evidence="2">The sequence shown here is derived from an EMBL/GenBank/DDBJ whole genome shotgun (WGS) entry which is preliminary data.</text>
</comment>
<keyword evidence="3" id="KW-1185">Reference proteome</keyword>
<name>A0A1S1RHM5_9ACTN</name>
<dbReference type="AlphaFoldDB" id="A0A1S1RHM5"/>
<proteinExistence type="predicted"/>
<dbReference type="Proteomes" id="UP000179627">
    <property type="component" value="Unassembled WGS sequence"/>
</dbReference>
<evidence type="ECO:0000313" key="2">
    <source>
        <dbReference type="EMBL" id="OHV46253.1"/>
    </source>
</evidence>
<evidence type="ECO:0000256" key="1">
    <source>
        <dbReference type="SAM" id="MobiDB-lite"/>
    </source>
</evidence>
<feature type="region of interest" description="Disordered" evidence="1">
    <location>
        <begin position="19"/>
        <end position="64"/>
    </location>
</feature>